<keyword evidence="3" id="KW-0027">Amidation</keyword>
<keyword evidence="7" id="KW-1185">Reference proteome</keyword>
<keyword evidence="4" id="KW-0527">Neuropeptide</keyword>
<gene>
    <name evidence="6" type="ORF">DR871_012335</name>
</gene>
<dbReference type="Proteomes" id="UP000253235">
    <property type="component" value="Unassembled WGS sequence"/>
</dbReference>
<organism evidence="6 7">
    <name type="scientific">Flavobacterium petrolei</name>
    <dbReference type="NCBI Taxonomy" id="2259594"/>
    <lineage>
        <taxon>Bacteria</taxon>
        <taxon>Pseudomonadati</taxon>
        <taxon>Bacteroidota</taxon>
        <taxon>Flavobacteriia</taxon>
        <taxon>Flavobacteriales</taxon>
        <taxon>Flavobacteriaceae</taxon>
        <taxon>Flavobacterium</taxon>
    </lineage>
</organism>
<proteinExistence type="predicted"/>
<keyword evidence="2" id="KW-0964">Secreted</keyword>
<protein>
    <submittedName>
        <fullName evidence="6">Uncharacterized protein</fullName>
    </submittedName>
</protein>
<sequence>MILKNTRFIRFGRRNTPNSNSS</sequence>
<feature type="region of interest" description="Disordered" evidence="5">
    <location>
        <begin position="1"/>
        <end position="22"/>
    </location>
</feature>
<dbReference type="GO" id="GO:0007218">
    <property type="term" value="P:neuropeptide signaling pathway"/>
    <property type="evidence" value="ECO:0007669"/>
    <property type="project" value="UniProtKB-KW"/>
</dbReference>
<evidence type="ECO:0000313" key="6">
    <source>
        <dbReference type="EMBL" id="RYJ51414.1"/>
    </source>
</evidence>
<evidence type="ECO:0000256" key="4">
    <source>
        <dbReference type="ARBA" id="ARBA00023320"/>
    </source>
</evidence>
<name>A0A482TT58_9FLAO</name>
<comment type="subcellular location">
    <subcellularLocation>
        <location evidence="1">Secreted</location>
    </subcellularLocation>
</comment>
<evidence type="ECO:0000256" key="2">
    <source>
        <dbReference type="ARBA" id="ARBA00022525"/>
    </source>
</evidence>
<evidence type="ECO:0000256" key="1">
    <source>
        <dbReference type="ARBA" id="ARBA00004613"/>
    </source>
</evidence>
<evidence type="ECO:0000256" key="3">
    <source>
        <dbReference type="ARBA" id="ARBA00022815"/>
    </source>
</evidence>
<accession>A0A482TT58</accession>
<evidence type="ECO:0000256" key="5">
    <source>
        <dbReference type="SAM" id="MobiDB-lite"/>
    </source>
</evidence>
<reference evidence="6 7" key="1">
    <citation type="submission" date="2019-01" db="EMBL/GenBank/DDBJ databases">
        <title>Flavobacterium sp. nov. isolated from arctic soil.</title>
        <authorList>
            <person name="Kim D.-U."/>
        </authorList>
    </citation>
    <scope>NUCLEOTIDE SEQUENCE [LARGE SCALE GENOMIC DNA]</scope>
    <source>
        <strain evidence="6 7">Kopri-42</strain>
    </source>
</reference>
<dbReference type="InterPro" id="IPR002544">
    <property type="entry name" value="FMRFamid-related_peptide-like"/>
</dbReference>
<evidence type="ECO:0000313" key="7">
    <source>
        <dbReference type="Proteomes" id="UP000253235"/>
    </source>
</evidence>
<dbReference type="GO" id="GO:0005576">
    <property type="term" value="C:extracellular region"/>
    <property type="evidence" value="ECO:0007669"/>
    <property type="project" value="UniProtKB-SubCell"/>
</dbReference>
<comment type="caution">
    <text evidence="6">The sequence shown here is derived from an EMBL/GenBank/DDBJ whole genome shotgun (WGS) entry which is preliminary data.</text>
</comment>
<dbReference type="Pfam" id="PF01581">
    <property type="entry name" value="FARP"/>
    <property type="match status" value="1"/>
</dbReference>
<dbReference type="EMBL" id="QNVY02000004">
    <property type="protein sequence ID" value="RYJ51414.1"/>
    <property type="molecule type" value="Genomic_DNA"/>
</dbReference>
<dbReference type="AlphaFoldDB" id="A0A482TT58"/>